<dbReference type="CDD" id="cd05163">
    <property type="entry name" value="PIKK_TRRAP"/>
    <property type="match status" value="1"/>
</dbReference>
<evidence type="ECO:0000256" key="1">
    <source>
        <dbReference type="ARBA" id="ARBA00007234"/>
    </source>
</evidence>
<organism evidence="5 6">
    <name type="scientific">Papiliotrema laurentii</name>
    <name type="common">Cryptococcus laurentii</name>
    <dbReference type="NCBI Taxonomy" id="5418"/>
    <lineage>
        <taxon>Eukaryota</taxon>
        <taxon>Fungi</taxon>
        <taxon>Dikarya</taxon>
        <taxon>Basidiomycota</taxon>
        <taxon>Agaricomycotina</taxon>
        <taxon>Tremellomycetes</taxon>
        <taxon>Tremellales</taxon>
        <taxon>Rhynchogastremaceae</taxon>
        <taxon>Papiliotrema</taxon>
    </lineage>
</organism>
<dbReference type="InterPro" id="IPR014009">
    <property type="entry name" value="PIK_FAT"/>
</dbReference>
<dbReference type="Pfam" id="PF02259">
    <property type="entry name" value="FAT"/>
    <property type="match status" value="1"/>
</dbReference>
<reference evidence="5" key="1">
    <citation type="submission" date="2023-02" db="EMBL/GenBank/DDBJ databases">
        <title>Identification and recombinant expression of a fungal hydrolase from Papiliotrema laurentii that hydrolyzes apple cutin and clears colloidal polyester polyurethane.</title>
        <authorList>
            <consortium name="DOE Joint Genome Institute"/>
            <person name="Roman V.A."/>
            <person name="Bojanowski C."/>
            <person name="Crable B.R."/>
            <person name="Wagner D.N."/>
            <person name="Hung C.S."/>
            <person name="Nadeau L.J."/>
            <person name="Schratz L."/>
            <person name="Haridas S."/>
            <person name="Pangilinan J."/>
            <person name="Lipzen A."/>
            <person name="Na H."/>
            <person name="Yan M."/>
            <person name="Ng V."/>
            <person name="Grigoriev I.V."/>
            <person name="Spatafora J.W."/>
            <person name="Barlow D."/>
            <person name="Biffinger J."/>
            <person name="Kelley-Loughnane N."/>
            <person name="Varaljay V.A."/>
            <person name="Crookes-Goodson W.J."/>
        </authorList>
    </citation>
    <scope>NUCLEOTIDE SEQUENCE</scope>
    <source>
        <strain evidence="5">5307AH</strain>
    </source>
</reference>
<feature type="domain" description="PI3K/PI4K catalytic" evidence="3">
    <location>
        <begin position="3372"/>
        <end position="3694"/>
    </location>
</feature>
<feature type="region of interest" description="Disordered" evidence="2">
    <location>
        <begin position="548"/>
        <end position="578"/>
    </location>
</feature>
<proteinExistence type="inferred from homology"/>
<accession>A0AAD9FNC1</accession>
<dbReference type="GO" id="GO:0005634">
    <property type="term" value="C:nucleus"/>
    <property type="evidence" value="ECO:0007669"/>
    <property type="project" value="TreeGrafter"/>
</dbReference>
<dbReference type="Gene3D" id="1.10.1070.11">
    <property type="entry name" value="Phosphatidylinositol 3-/4-kinase, catalytic domain"/>
    <property type="match status" value="1"/>
</dbReference>
<evidence type="ECO:0000259" key="4">
    <source>
        <dbReference type="PROSITE" id="PS51189"/>
    </source>
</evidence>
<dbReference type="SMART" id="SM00146">
    <property type="entry name" value="PI3Kc"/>
    <property type="match status" value="1"/>
</dbReference>
<dbReference type="GO" id="GO:0006355">
    <property type="term" value="P:regulation of DNA-templated transcription"/>
    <property type="evidence" value="ECO:0007669"/>
    <property type="project" value="TreeGrafter"/>
</dbReference>
<feature type="compositionally biased region" description="Basic and acidic residues" evidence="2">
    <location>
        <begin position="548"/>
        <end position="567"/>
    </location>
</feature>
<dbReference type="InterPro" id="IPR011009">
    <property type="entry name" value="Kinase-like_dom_sf"/>
</dbReference>
<comment type="caution">
    <text evidence="5">The sequence shown here is derived from an EMBL/GenBank/DDBJ whole genome shotgun (WGS) entry which is preliminary data.</text>
</comment>
<dbReference type="Pfam" id="PF00454">
    <property type="entry name" value="PI3_PI4_kinase"/>
    <property type="match status" value="1"/>
</dbReference>
<dbReference type="PROSITE" id="PS50290">
    <property type="entry name" value="PI3_4_KINASE_3"/>
    <property type="match status" value="1"/>
</dbReference>
<dbReference type="InterPro" id="IPR046807">
    <property type="entry name" value="Tra1_central"/>
</dbReference>
<dbReference type="SUPFAM" id="SSF56112">
    <property type="entry name" value="Protein kinase-like (PK-like)"/>
    <property type="match status" value="1"/>
</dbReference>
<evidence type="ECO:0000313" key="5">
    <source>
        <dbReference type="EMBL" id="KAK1923114.1"/>
    </source>
</evidence>
<protein>
    <submittedName>
        <fullName evidence="5">Histone acetyltransferase</fullName>
    </submittedName>
</protein>
<dbReference type="GO" id="GO:0000124">
    <property type="term" value="C:SAGA complex"/>
    <property type="evidence" value="ECO:0007669"/>
    <property type="project" value="TreeGrafter"/>
</dbReference>
<dbReference type="InterPro" id="IPR003151">
    <property type="entry name" value="PIK-rel_kinase_FAT"/>
</dbReference>
<evidence type="ECO:0000313" key="6">
    <source>
        <dbReference type="Proteomes" id="UP001182556"/>
    </source>
</evidence>
<evidence type="ECO:0000259" key="3">
    <source>
        <dbReference type="PROSITE" id="PS50290"/>
    </source>
</evidence>
<sequence>MATQRTGRPRKASTAASQPPSAIAGPSNAAASAAGSAAPGAPSVDASATSTGGGAISMPPPSYNSSGPVTPADCELLASQLVDPATSARRKLDIANELRDSAENNRDFAFYDKYLGALIPALITVLGDEKTISFMKDNLDYRVRNTLLSYLQRLPHSEPFRQHENAVMELMIKLMKVENEENALLCIKIMIDGFRNHKEQAEPHVEPFLDLVKQMYANTKSVVEKEFRVGGEPKSATINASQQTAPTPSPVPVTPASESSQAPETASKPPQPSLLPLPRALHSPKVLTECPIAVVLIFQTYKHVMQPAMLDFYPLVMESIKIQPEPQRIAHAEAKERGETFVGVAQGITNREMYAELIKAQVKTMAFLAYVLRGSQTNIKEYMEVFPEACVRLLKDCPPEDVGTRKELLVATRHILTSDSRASFIPYIDTLLDEKVLVGQGITSREALRPLAYSVVADLIHHVRNDLPLAQLARVVYVFSCNLNDATFSSSIQTMCAKLLNTIIESIYAKGDQAEASRIAKSMFYSSLEKLAAIVDAHDRLKALSIRDKREKSKDENKEQDKDKEDDVNMEEAPVDQGTEKQLYGWKDIEQAMPVHSVAFANESFEFFCKEARYLFKTLLHTFRSLLTYTRQGDQPSPQPDGEMLGKFFQYSLRCLAIFEGHRDPREPKEVIELLSQILLQFEPHVFSEVWSNNMDFFLDQSLANPQVFPVLQMLITHESVSHQLVGILLKYLMTHLSEVGEFDKARASLTLRLYKMSFLAINTYIATNETVLVPHLQKLIMNSFAHAAKAEDPMIYYQILRALFRSIGGGRFEALYKEVLPILQEMLDTLAYLLQHASDDVQRDLFVELTLTVPVRLTNLLPHLSYLMKPLVHALQAGPDLISQGLRTLELCIDNLTADFLDPTMGPVLRELMTALHQLLKPIPSNRAHSSAAVKILGKLGGRNRRFQEVENLLEYENSALSITAPVTLEDKSHTLSLRPLVVAAQSALRNENLKDESMVYKQDGLQVLIMTAVSMLQEDSPSPESNPTFFTTMNGLFLACGQPEIGEKALEFVRGFCRRAFALEFSRPEPPKPDKRYTPDTGRNRRQRALTTALEEAFVDTLADATSDQRVGLRKVLAIVIKDFRELATEMESSGKLDQSRSVDRMLLLIASRFSQLCHEEDWARKMAGVAAIEVFVNDVNLTPKLLLELEIEYIRILLFCLRDAPKDAPRSADSVLELMKHIIRTCQGLEEGKTKMQRLTETLVIELNSQSELSRKAAQACLDTLAETIGQPTPEVVAPAAQSKLLDQSSGPIYSKPLRALPFPMQVGNINAMTYLLELRPTFIETTDEFVRLLHEVLALADVDDASLIQKPATHKQETWLKTLRIACLSLLRSTMANQEFLNKPNLTPIRSRIIQVYFKHVYSSNPEIVDIAHEGLRDVLQQQSKLPKEVLQSGLRPILVNLADAKRLSVSGLDGLARFLELLTNYFKVEIGVKLLDHFQTLGDQQMLMKAAYSPLDDNPDISRMTRLVNIFRLLPATAVQYLKNLTGLVVDVEATLHQSAPGPFTENLAKYLDRYHTEAAQNLFDNIADPRYIRTYRNVIASGLAPQLVETLSSRAEEICKLCFIDIENTDAIIPGLELIKQLSLTSPSWLPDRETVLQALVSIWRSILVKARDPKVDMSSVAYQQMPTLLLEMLMASLKQQPHIPLLFHIVEAFEIRSSFERSHVAFFLYQQVALQDSVEYRREVIDQFFQLYEDKSVTWAFKTNALRLIVNPTLRTYFADPDNDGSIIAYSTIEKIGRSIWKPLSVTSVAKEREDTLLIEIYALTTLLVHHCCSKVSDARKDIFKVAWMGINLLEPTVKLMAYVLTARFMVMYDTPVKFVRLTWTGLLRLKDNEQRSLYRQAIDTLAPCLPIRDRDPNKPLAPGAIPEWPTRVRSVLAEEGHATGQLVTVCELLVNHPDLFYDYREMYVPQVASSLQKLAFVQAATPEMKRLTVDIVELIFRWEKRRMAAKDEAMDVDESSHVTRKTRQSSPEPSPSKKARLDRAGTAASSASGSGWAAPGQVRELITAHLLRLVSTSSDPVARGGLTKRALDLFKEILGPKGLPNVNVKLGFFQRTMTQEINENTINIVANSTEVVAATAAVRDQQWVRQHLGLLMKLLEKVWVYDDTGLHETVSDLTESMFREMPTDDSVEGESEGRTLLNFVQNAVTEGLNSSLRSSSHLPGTLFLLRTWLKAQPHQQLQVETIGAGLLKVLANLVKIHTSNGPDPAHRLIISVLDIIRDRVSDLKDQRRHLNSILSTLIDRSTNVTLCKYLLDMIRTWVLEDPEPTSQGKEKASLLLRMSAFEHRDEALFQKYLDVVYDVYEVPELRSTDLTHRLEPAFLLGAKSKNPAQRAKFLDKLELSLPRQLDSRLQYLYSNQNWDTLADDYWIPQILSMLLGIVEHSERLLRRPLTQVIDPDKMYTISSELTVGDLISAARNLIHYDDKLAHQLWVAVFPMCWSSLSRSQQTGFTGYIVKLLSKEFHQKQVEMRPNVIQTFLDGVLPCTPAVTLPPLLVKYLAKTFNAWYVGFEILTRLNDMFKPDESLRETCQSALSDLYADLAEDDMFYGLARHRCVFPETTAALTYEQNGMWPKAIEMYEQAQLRARNGLLPFSEDEYIFWEDHWILAAEKLQHWDSLTELARVDQDSDLLLECAWRLSDWGSADREMIETNIARVQDTPTPRRKTFEAFTALLKAHLAREPPNDFLRLVDEAQQVTLRKWVSLPTTITAAHLPLLQMFQQTVELHEAATVFDSLAMTNQSNLEMRVNSDLKTVFQTWRDRLPNFWDDIMTWSDLLAWRQHVFQSVTRVYVPLIPQGETATYGFKGYHETAWMINRFGEVARRHGLLDVCSVALNKIYALPNIEISEAFLKLREQALCFFQKPDKFNDGLENISTTNLMYFAPAQKAEFLTLKGMFISKLGQNEEANSEFAHAISMDMSLPKAWAEWGRFNDKLYRDRPETPPSGPPEPEAGKPKMTDEQWAMSYARDRALLASSAVSCYLQAAGLYNNHKSRGMLLRVLWLLGLDDAANTIAKAFENYKGDFVIWYWITLIPQLILSLSHREAKQARMLLMRIGKQFPQALFYNLRVSREDFGGVKRQHQKNQALAKRAAEAARAAAAAAEANGNGQPTEDGAKPEVKDAKDENAAPGTPSGAAALAAQHAQNQPPQPRQPWELVEEIMNMLKTAFPLLALTMEKMVDQISLRAKPSSDEDIYRFFAALLADALQQWGPRSGMPNDDGELSPQTKDNLSKFSNNLSGELRAAIEKDFMKVTPKLREYIKRLQWWRDSYERNLDARPKNQHLDQGGCNLIEFHHTRFDEVEIPGQYVQHVDQSEEFVKIARFLPRAEMGRGHGHCFRRITMIGSNGSPYTFNVQMPAARHCRREERLTQLFRIMNSVLKKRKESRRRNLQFHLPTAIPLAPQLRLVQNDQSYISLQDVFDDFCTSKGMSREDSMMAFYDHVKALHDPAIPKTDERFVQVKAEVLEELQTKIVPPNILTNYMIRTMSTPESLWLMRKQFAMQTACVSFLTYVCCLSNRTPSRFHFSRKTGLMYMTEILPAFAPGQPIINSNETVPFRLTPNMQHFITPVGVEGVVSASATAIARSLTMPEFDLGGALSLFIRDEILTWHNTYMKDPGQTTPLTQQVTRNVEHFIRRASLMGYIGENKDKTSNAQAYHATVTLINQASALPLLAQMPEGFMAWF</sequence>
<feature type="domain" description="FAT" evidence="4">
    <location>
        <begin position="2558"/>
        <end position="3121"/>
    </location>
</feature>
<dbReference type="InterPro" id="IPR016024">
    <property type="entry name" value="ARM-type_fold"/>
</dbReference>
<dbReference type="SUPFAM" id="SSF48371">
    <property type="entry name" value="ARM repeat"/>
    <property type="match status" value="4"/>
</dbReference>
<dbReference type="PANTHER" id="PTHR11139:SF1">
    <property type="entry name" value="TRANSFORMATION_TRANSCRIPTION DOMAIN-ASSOCIATED PROTEIN"/>
    <property type="match status" value="1"/>
</dbReference>
<dbReference type="Pfam" id="PF20206">
    <property type="entry name" value="Tra1_ring"/>
    <property type="match status" value="1"/>
</dbReference>
<gene>
    <name evidence="5" type="ORF">DB88DRAFT_334149</name>
</gene>
<dbReference type="EMBL" id="JAODAN010000007">
    <property type="protein sequence ID" value="KAK1923114.1"/>
    <property type="molecule type" value="Genomic_DNA"/>
</dbReference>
<dbReference type="Proteomes" id="UP001182556">
    <property type="component" value="Unassembled WGS sequence"/>
</dbReference>
<feature type="region of interest" description="Disordered" evidence="2">
    <location>
        <begin position="3146"/>
        <end position="3199"/>
    </location>
</feature>
<comment type="similarity">
    <text evidence="1">Belongs to the PI3/PI4-kinase family. TRA1 subfamily.</text>
</comment>
<dbReference type="PANTHER" id="PTHR11139">
    <property type="entry name" value="ATAXIA TELANGIECTASIA MUTATED ATM -RELATED"/>
    <property type="match status" value="1"/>
</dbReference>
<feature type="region of interest" description="Disordered" evidence="2">
    <location>
        <begin position="2984"/>
        <end position="3005"/>
    </location>
</feature>
<keyword evidence="6" id="KW-1185">Reference proteome</keyword>
<feature type="compositionally biased region" description="Low complexity" evidence="2">
    <location>
        <begin position="19"/>
        <end position="48"/>
    </location>
</feature>
<dbReference type="InterPro" id="IPR046805">
    <property type="entry name" value="Tra1_ring"/>
</dbReference>
<feature type="compositionally biased region" description="Basic and acidic residues" evidence="2">
    <location>
        <begin position="1999"/>
        <end position="2009"/>
    </location>
</feature>
<dbReference type="Pfam" id="PF20175">
    <property type="entry name" value="Tra1_central"/>
    <property type="match status" value="1"/>
</dbReference>
<dbReference type="InterPro" id="IPR050517">
    <property type="entry name" value="DDR_Repair_Kinase"/>
</dbReference>
<dbReference type="InterPro" id="IPR036940">
    <property type="entry name" value="PI3/4_kinase_cat_sf"/>
</dbReference>
<evidence type="ECO:0000256" key="2">
    <source>
        <dbReference type="SAM" id="MobiDB-lite"/>
    </source>
</evidence>
<dbReference type="PROSITE" id="PS51189">
    <property type="entry name" value="FAT"/>
    <property type="match status" value="1"/>
</dbReference>
<feature type="region of interest" description="Disordered" evidence="2">
    <location>
        <begin position="1999"/>
        <end position="2045"/>
    </location>
</feature>
<feature type="region of interest" description="Disordered" evidence="2">
    <location>
        <begin position="1"/>
        <end position="70"/>
    </location>
</feature>
<dbReference type="GO" id="GO:0006281">
    <property type="term" value="P:DNA repair"/>
    <property type="evidence" value="ECO:0007669"/>
    <property type="project" value="TreeGrafter"/>
</dbReference>
<feature type="compositionally biased region" description="Basic and acidic residues" evidence="2">
    <location>
        <begin position="3161"/>
        <end position="3174"/>
    </location>
</feature>
<feature type="compositionally biased region" description="Low complexity" evidence="2">
    <location>
        <begin position="2032"/>
        <end position="2045"/>
    </location>
</feature>
<dbReference type="InterPro" id="IPR000403">
    <property type="entry name" value="PI3/4_kinase_cat_dom"/>
</dbReference>
<feature type="region of interest" description="Disordered" evidence="2">
    <location>
        <begin position="236"/>
        <end position="275"/>
    </location>
</feature>
<name>A0AAD9FNC1_PAPLA</name>
<dbReference type="GO" id="GO:0035267">
    <property type="term" value="C:NuA4 histone acetyltransferase complex"/>
    <property type="evidence" value="ECO:0007669"/>
    <property type="project" value="TreeGrafter"/>
</dbReference>
<feature type="compositionally biased region" description="Low complexity" evidence="2">
    <location>
        <begin position="3180"/>
        <end position="3194"/>
    </location>
</feature>